<keyword evidence="3" id="KW-1185">Reference proteome</keyword>
<dbReference type="Proteomes" id="UP001189429">
    <property type="component" value="Unassembled WGS sequence"/>
</dbReference>
<dbReference type="EMBL" id="CAUYUJ010018158">
    <property type="protein sequence ID" value="CAK0881137.1"/>
    <property type="molecule type" value="Genomic_DNA"/>
</dbReference>
<evidence type="ECO:0000313" key="3">
    <source>
        <dbReference type="Proteomes" id="UP001189429"/>
    </source>
</evidence>
<protein>
    <recommendedName>
        <fullName evidence="4">Altered inheritance of mitochondria protein 24, mitochondrial</fullName>
    </recommendedName>
</protein>
<evidence type="ECO:0000256" key="1">
    <source>
        <dbReference type="SAM" id="MobiDB-lite"/>
    </source>
</evidence>
<feature type="compositionally biased region" description="Polar residues" evidence="1">
    <location>
        <begin position="386"/>
        <end position="395"/>
    </location>
</feature>
<organism evidence="2 3">
    <name type="scientific">Prorocentrum cordatum</name>
    <dbReference type="NCBI Taxonomy" id="2364126"/>
    <lineage>
        <taxon>Eukaryota</taxon>
        <taxon>Sar</taxon>
        <taxon>Alveolata</taxon>
        <taxon>Dinophyceae</taxon>
        <taxon>Prorocentrales</taxon>
        <taxon>Prorocentraceae</taxon>
        <taxon>Prorocentrum</taxon>
    </lineage>
</organism>
<feature type="region of interest" description="Disordered" evidence="1">
    <location>
        <begin position="369"/>
        <end position="395"/>
    </location>
</feature>
<evidence type="ECO:0008006" key="4">
    <source>
        <dbReference type="Google" id="ProtNLM"/>
    </source>
</evidence>
<reference evidence="2" key="1">
    <citation type="submission" date="2023-10" db="EMBL/GenBank/DDBJ databases">
        <authorList>
            <person name="Chen Y."/>
            <person name="Shah S."/>
            <person name="Dougan E. K."/>
            <person name="Thang M."/>
            <person name="Chan C."/>
        </authorList>
    </citation>
    <scope>NUCLEOTIDE SEQUENCE [LARGE SCALE GENOMIC DNA]</scope>
</reference>
<accession>A0ABN9W4W9</accession>
<gene>
    <name evidence="2" type="ORF">PCOR1329_LOCUS64073</name>
</gene>
<proteinExistence type="predicted"/>
<sequence>MRECLGADENTLPSTGSCLGSWQQSADCFDTSMFQILSFRGVTLNVMEVASWNAVGKIAGNLTEISNMTSTSNTTGLAATAVSNVTSELAQVVMSDTGASIHGLMWGLVIAVSLLAMGCLFCSIRFCEQWVTNPPPRASASRKGGGSRPASATSLCSEWPRQQPPPASARSHSSTFSVPASARRVQAGKALSMRVKSSRSSVAWPAGADNAYGRPEVTPHSSLGMYAGPEPVRPKGGGSLFTVQVDAMAEVNMTGKGSFVMKDTFSSLALRAALPQNPDGSRKVQVFLDEKATAPCAIVESPPPGSQATPNSLDIRGDSNKHLGNLALQSNGSFVVCAHPQPELIIEGNEADVDLHVFTRDRCPKATVSCKQSHPGGPEQVVGSRQPYTTASPSRPMTRAYALLV</sequence>
<evidence type="ECO:0000313" key="2">
    <source>
        <dbReference type="EMBL" id="CAK0881137.1"/>
    </source>
</evidence>
<feature type="region of interest" description="Disordered" evidence="1">
    <location>
        <begin position="135"/>
        <end position="180"/>
    </location>
</feature>
<name>A0ABN9W4W9_9DINO</name>
<comment type="caution">
    <text evidence="2">The sequence shown here is derived from an EMBL/GenBank/DDBJ whole genome shotgun (WGS) entry which is preliminary data.</text>
</comment>